<keyword evidence="2" id="KW-1185">Reference proteome</keyword>
<proteinExistence type="predicted"/>
<accession>A7HZR5</accession>
<dbReference type="eggNOG" id="ENOG503182A">
    <property type="taxonomic scope" value="Bacteria"/>
</dbReference>
<sequence length="142" mass="16215">MNKLKILSSMVLIGFVLLGCNGEGEVRKGFVKLENTNPTIKQENYDAMINKLKEKITNKDFEFYHAETLFNGENWKNYTSEDAFGKFTAWKQQGRLINDQNLVVVVVDKNNNKVGSAYEIKCSKYGKFECDPEHIIVVPNGK</sequence>
<dbReference type="Proteomes" id="UP000002407">
    <property type="component" value="Chromosome"/>
</dbReference>
<dbReference type="AlphaFoldDB" id="A7HZR5"/>
<gene>
    <name evidence="1" type="ordered locus">CHAB381_0145</name>
</gene>
<dbReference type="KEGG" id="cha:CHAB381_0145"/>
<dbReference type="RefSeq" id="WP_011991603.1">
    <property type="nucleotide sequence ID" value="NC_009714.1"/>
</dbReference>
<evidence type="ECO:0000313" key="1">
    <source>
        <dbReference type="EMBL" id="ABS50911.1"/>
    </source>
</evidence>
<reference evidence="2" key="1">
    <citation type="submission" date="2007-07" db="EMBL/GenBank/DDBJ databases">
        <title>Complete genome sequence of Campylobacter hominis ATCC BAA-381, a commensal isolated from the human gastrointestinal tract.</title>
        <authorList>
            <person name="Fouts D.E."/>
            <person name="Mongodin E.F."/>
            <person name="Puiu D."/>
            <person name="Sebastian Y."/>
            <person name="Miller W.G."/>
            <person name="Mandrell R.E."/>
            <person name="Nelson K.E."/>
        </authorList>
    </citation>
    <scope>NUCLEOTIDE SEQUENCE [LARGE SCALE GENOMIC DNA]</scope>
    <source>
        <strain evidence="2">ATCC BAA-381 / LMG 19568 / NCTC 13146 / CH001A</strain>
    </source>
</reference>
<dbReference type="EMBL" id="CP000776">
    <property type="protein sequence ID" value="ABS50911.1"/>
    <property type="molecule type" value="Genomic_DNA"/>
</dbReference>
<dbReference type="PROSITE" id="PS51257">
    <property type="entry name" value="PROKAR_LIPOPROTEIN"/>
    <property type="match status" value="1"/>
</dbReference>
<dbReference type="HOGENOM" id="CLU_1852446_0_0_7"/>
<dbReference type="OrthoDB" id="5355310at2"/>
<protein>
    <recommendedName>
        <fullName evidence="3">Lipoprotein</fullName>
    </recommendedName>
</protein>
<name>A7HZR5_CAMHC</name>
<evidence type="ECO:0000313" key="2">
    <source>
        <dbReference type="Proteomes" id="UP000002407"/>
    </source>
</evidence>
<evidence type="ECO:0008006" key="3">
    <source>
        <dbReference type="Google" id="ProtNLM"/>
    </source>
</evidence>
<organism evidence="1 2">
    <name type="scientific">Campylobacter hominis (strain ATCC BAA-381 / DSM 21671 / CCUG 45161 / LMG 19568 / NCTC 13146 / CH001A)</name>
    <dbReference type="NCBI Taxonomy" id="360107"/>
    <lineage>
        <taxon>Bacteria</taxon>
        <taxon>Pseudomonadati</taxon>
        <taxon>Campylobacterota</taxon>
        <taxon>Epsilonproteobacteria</taxon>
        <taxon>Campylobacterales</taxon>
        <taxon>Campylobacteraceae</taxon>
        <taxon>Campylobacter</taxon>
    </lineage>
</organism>